<feature type="compositionally biased region" description="Polar residues" evidence="1">
    <location>
        <begin position="182"/>
        <end position="191"/>
    </location>
</feature>
<gene>
    <name evidence="2" type="ORF">ASTO00021_LOCUS9161</name>
</gene>
<protein>
    <submittedName>
        <fullName evidence="2">Uncharacterized protein</fullName>
    </submittedName>
</protein>
<evidence type="ECO:0000313" key="2">
    <source>
        <dbReference type="EMBL" id="CAE0438937.1"/>
    </source>
</evidence>
<feature type="region of interest" description="Disordered" evidence="1">
    <location>
        <begin position="215"/>
        <end position="236"/>
    </location>
</feature>
<feature type="region of interest" description="Disordered" evidence="1">
    <location>
        <begin position="128"/>
        <end position="151"/>
    </location>
</feature>
<organism evidence="2">
    <name type="scientific">Aplanochytrium stocchinoi</name>
    <dbReference type="NCBI Taxonomy" id="215587"/>
    <lineage>
        <taxon>Eukaryota</taxon>
        <taxon>Sar</taxon>
        <taxon>Stramenopiles</taxon>
        <taxon>Bigyra</taxon>
        <taxon>Labyrinthulomycetes</taxon>
        <taxon>Thraustochytrida</taxon>
        <taxon>Thraustochytriidae</taxon>
        <taxon>Aplanochytrium</taxon>
    </lineage>
</organism>
<name>A0A7S3LRX6_9STRA</name>
<sequence>MIHKNSKIYDTKVHTELLRREDNERTRRGLLPIVPLRNEFLSTSQAFNPSCQTLPKRLTRFGIVNGILSRNASTLRGGETSRSGVNRVQAYYVCPKTAYGFMVHKMDPPYGCLTLPDGTLNMKDTQQGVDEEKYPPPPAQAPDPPETSPEPEWMLKAFDLVKKIRTENQLQALSGNDKPESNLASQGSQDGDITTEESIYDHVCKAVQSLDAQVKPGFPSFFDKPSPPTTNNKAWR</sequence>
<feature type="region of interest" description="Disordered" evidence="1">
    <location>
        <begin position="172"/>
        <end position="191"/>
    </location>
</feature>
<accession>A0A7S3LRX6</accession>
<dbReference type="EMBL" id="HBIN01012187">
    <property type="protein sequence ID" value="CAE0438937.1"/>
    <property type="molecule type" value="Transcribed_RNA"/>
</dbReference>
<proteinExistence type="predicted"/>
<reference evidence="2" key="1">
    <citation type="submission" date="2021-01" db="EMBL/GenBank/DDBJ databases">
        <authorList>
            <person name="Corre E."/>
            <person name="Pelletier E."/>
            <person name="Niang G."/>
            <person name="Scheremetjew M."/>
            <person name="Finn R."/>
            <person name="Kale V."/>
            <person name="Holt S."/>
            <person name="Cochrane G."/>
            <person name="Meng A."/>
            <person name="Brown T."/>
            <person name="Cohen L."/>
        </authorList>
    </citation>
    <scope>NUCLEOTIDE SEQUENCE</scope>
    <source>
        <strain evidence="2">GSBS06</strain>
    </source>
</reference>
<feature type="compositionally biased region" description="Pro residues" evidence="1">
    <location>
        <begin position="135"/>
        <end position="148"/>
    </location>
</feature>
<dbReference type="AlphaFoldDB" id="A0A7S3LRX6"/>
<evidence type="ECO:0000256" key="1">
    <source>
        <dbReference type="SAM" id="MobiDB-lite"/>
    </source>
</evidence>